<dbReference type="PANTHER" id="PTHR31616">
    <property type="entry name" value="TREHALASE"/>
    <property type="match status" value="1"/>
</dbReference>
<dbReference type="GO" id="GO:0004553">
    <property type="term" value="F:hydrolase activity, hydrolyzing O-glycosyl compounds"/>
    <property type="evidence" value="ECO:0007669"/>
    <property type="project" value="UniProtKB-ARBA"/>
</dbReference>
<organism evidence="3 4">
    <name type="scientific">Streptomyces platensis</name>
    <dbReference type="NCBI Taxonomy" id="58346"/>
    <lineage>
        <taxon>Bacteria</taxon>
        <taxon>Bacillati</taxon>
        <taxon>Actinomycetota</taxon>
        <taxon>Actinomycetes</taxon>
        <taxon>Kitasatosporales</taxon>
        <taxon>Streptomycetaceae</taxon>
        <taxon>Streptomyces</taxon>
    </lineage>
</organism>
<dbReference type="Pfam" id="PF19291">
    <property type="entry name" value="TREH_N"/>
    <property type="match status" value="1"/>
</dbReference>
<dbReference type="Pfam" id="PF00723">
    <property type="entry name" value="Glyco_hydro_15"/>
    <property type="match status" value="1"/>
</dbReference>
<dbReference type="PANTHER" id="PTHR31616:SF0">
    <property type="entry name" value="GLUCAN 1,4-ALPHA-GLUCOSIDASE"/>
    <property type="match status" value="1"/>
</dbReference>
<proteinExistence type="predicted"/>
<sequence length="646" mass="70601">MGAPHLGLHQYRGRTSCPSPGRRRAGRVRSVLRWRTGRGVNPPDSAPAAPARVDGYAELRDYAVIGDGRSVALIARDGSVDWLAWPDLDSPTLFAAVLDRAHGGRFLLRPRVPYTAARRYLPGTNVLETTFTTAGGTVRLTDALSLHDAASLAPGRELVRRIEGLAGSVPMRWSVQPRFGYGARTPHLARRAGVPVATCGPDAVGVCAWNAGQPQCTADAITGQFRTDTGTHALIAVPYAHQEPLVLPTRAECEARLEHTTATWRKWTQERTYTGPWREAVLRSALALKLLVFAPSGAVAAAATCSLPESIGGERNWDYRFSWIRDSAFTLDAFLKLGCAPEATGYFWWLMHASQLTHPRLHVLYRLDGGARAPERALPLPGYRGSAPVRVGNAAADQLQLDTYGEMLQTAWLYTTAGHRLDADIARRLAETADFICAIWQQPDAGIWEVRSDPEHFTQSKMMCWITLDRALDLARQQLIPGRHAARWRRERLAIADFVDDRCFSPRLNSYVRYADSGDLDASLLLGLLHGYRPPDDPRMRGTLAAIQQTLQDGPFVNRYLGSDGVPGSEGAFLACSFWLAEALARCGRADEAGRLMDQLVALASDVGLYSEEIEPATGTFLGNLPQGLSHLALISAACAIGQATR</sequence>
<reference evidence="3 4" key="1">
    <citation type="submission" date="2017-09" db="EMBL/GenBank/DDBJ databases">
        <authorList>
            <person name="Lee N."/>
            <person name="Cho B.-K."/>
        </authorList>
    </citation>
    <scope>NUCLEOTIDE SEQUENCE [LARGE SCALE GENOMIC DNA]</scope>
    <source>
        <strain evidence="3 4">ATCC 23948</strain>
    </source>
</reference>
<dbReference type="InterPro" id="IPR008928">
    <property type="entry name" value="6-hairpin_glycosidase_sf"/>
</dbReference>
<keyword evidence="3" id="KW-0378">Hydrolase</keyword>
<dbReference type="Gene3D" id="1.50.10.10">
    <property type="match status" value="1"/>
</dbReference>
<evidence type="ECO:0000313" key="4">
    <source>
        <dbReference type="Proteomes" id="UP000325458"/>
    </source>
</evidence>
<dbReference type="SUPFAM" id="SSF48208">
    <property type="entry name" value="Six-hairpin glycosidases"/>
    <property type="match status" value="1"/>
</dbReference>
<dbReference type="GO" id="GO:0005975">
    <property type="term" value="P:carbohydrate metabolic process"/>
    <property type="evidence" value="ECO:0007669"/>
    <property type="project" value="InterPro"/>
</dbReference>
<accession>A0AAE6ND59</accession>
<feature type="domain" description="Trehalase-like N-terminal" evidence="2">
    <location>
        <begin position="62"/>
        <end position="188"/>
    </location>
</feature>
<dbReference type="InterPro" id="IPR011613">
    <property type="entry name" value="GH15-like"/>
</dbReference>
<evidence type="ECO:0000313" key="3">
    <source>
        <dbReference type="EMBL" id="QEV50482.1"/>
    </source>
</evidence>
<evidence type="ECO:0000259" key="1">
    <source>
        <dbReference type="Pfam" id="PF00723"/>
    </source>
</evidence>
<dbReference type="Proteomes" id="UP000325458">
    <property type="component" value="Chromosome"/>
</dbReference>
<dbReference type="AlphaFoldDB" id="A0AAE6ND59"/>
<protein>
    <submittedName>
        <fullName evidence="3">Glycoside hydrolase family 15 protein</fullName>
    </submittedName>
</protein>
<dbReference type="InterPro" id="IPR045582">
    <property type="entry name" value="Trehalase-like_N"/>
</dbReference>
<evidence type="ECO:0000259" key="2">
    <source>
        <dbReference type="Pfam" id="PF19291"/>
    </source>
</evidence>
<gene>
    <name evidence="3" type="ORF">CP981_01245</name>
</gene>
<name>A0AAE6ND59_STRPT</name>
<feature type="domain" description="GH15-like" evidence="1">
    <location>
        <begin position="278"/>
        <end position="638"/>
    </location>
</feature>
<dbReference type="InterPro" id="IPR012341">
    <property type="entry name" value="6hp_glycosidase-like_sf"/>
</dbReference>
<dbReference type="EMBL" id="CP023691">
    <property type="protein sequence ID" value="QEV50482.1"/>
    <property type="molecule type" value="Genomic_DNA"/>
</dbReference>
<dbReference type="KEGG" id="spla:CP981_01245"/>